<feature type="region of interest" description="Disordered" evidence="1">
    <location>
        <begin position="36"/>
        <end position="122"/>
    </location>
</feature>
<organism evidence="2 3">
    <name type="scientific">Kwoniella shandongensis</name>
    <dbReference type="NCBI Taxonomy" id="1734106"/>
    <lineage>
        <taxon>Eukaryota</taxon>
        <taxon>Fungi</taxon>
        <taxon>Dikarya</taxon>
        <taxon>Basidiomycota</taxon>
        <taxon>Agaricomycotina</taxon>
        <taxon>Tremellomycetes</taxon>
        <taxon>Tremellales</taxon>
        <taxon>Cryptococcaceae</taxon>
        <taxon>Kwoniella</taxon>
    </lineage>
</organism>
<feature type="compositionally biased region" description="Polar residues" evidence="1">
    <location>
        <begin position="36"/>
        <end position="50"/>
    </location>
</feature>
<evidence type="ECO:0000313" key="2">
    <source>
        <dbReference type="EMBL" id="WWD18129.1"/>
    </source>
</evidence>
<feature type="compositionally biased region" description="Low complexity" evidence="1">
    <location>
        <begin position="92"/>
        <end position="103"/>
    </location>
</feature>
<evidence type="ECO:0000256" key="1">
    <source>
        <dbReference type="SAM" id="MobiDB-lite"/>
    </source>
</evidence>
<name>A0A5M6BSJ2_9TREE</name>
<protein>
    <submittedName>
        <fullName evidence="2">Uncharacterized protein</fullName>
    </submittedName>
</protein>
<feature type="compositionally biased region" description="Basic and acidic residues" evidence="1">
    <location>
        <begin position="51"/>
        <end position="62"/>
    </location>
</feature>
<reference evidence="2" key="1">
    <citation type="submission" date="2017-08" db="EMBL/GenBank/DDBJ databases">
        <authorList>
            <person name="Cuomo C."/>
            <person name="Billmyre B."/>
            <person name="Heitman J."/>
        </authorList>
    </citation>
    <scope>NUCLEOTIDE SEQUENCE</scope>
    <source>
        <strain evidence="2">CBS 12478</strain>
    </source>
</reference>
<dbReference type="Proteomes" id="UP000322225">
    <property type="component" value="Chromosome 4"/>
</dbReference>
<dbReference type="AlphaFoldDB" id="A0A5M6BSJ2"/>
<dbReference type="GeneID" id="43591096"/>
<evidence type="ECO:0000313" key="3">
    <source>
        <dbReference type="Proteomes" id="UP000322225"/>
    </source>
</evidence>
<gene>
    <name evidence="2" type="ORF">CI109_102578</name>
</gene>
<dbReference type="EMBL" id="CP144054">
    <property type="protein sequence ID" value="WWD18129.1"/>
    <property type="molecule type" value="Genomic_DNA"/>
</dbReference>
<dbReference type="OrthoDB" id="2565080at2759"/>
<dbReference type="KEGG" id="ksn:43591096"/>
<keyword evidence="3" id="KW-1185">Reference proteome</keyword>
<sequence length="259" mass="28540">MSILAQPLRTCSRCASSIIRPAAIAAAGPSRIRVFSTSRPQLDNQTNLDTSVRHAESGDKPKINTWFLNTPSSSTSSASQTVRQPKFTAYDPSTTTSSTPSSSQLDAAPLPPTAPPSLQPLYDYLTSSTSESSEVVLSHTVQFFDTRLYVSTLQERGEGEVIRTPDEVGGNWEWVVVVQVKGRGRGVVARADGMIRRWLLHNPLSPDQPRLTTPNPKTPRIDPDSDWSIIPIKGTRVCINLLTEEGKDRWRLEEVWSGK</sequence>
<accession>A0A5M6BSJ2</accession>
<feature type="compositionally biased region" description="Pro residues" evidence="1">
    <location>
        <begin position="109"/>
        <end position="118"/>
    </location>
</feature>
<proteinExistence type="predicted"/>
<reference evidence="2" key="2">
    <citation type="submission" date="2024-01" db="EMBL/GenBank/DDBJ databases">
        <title>Comparative genomics of Cryptococcus and Kwoniella reveals pathogenesis evolution and contrasting modes of karyotype evolution via chromosome fusion or intercentromeric recombination.</title>
        <authorList>
            <person name="Coelho M.A."/>
            <person name="David-Palma M."/>
            <person name="Shea T."/>
            <person name="Bowers K."/>
            <person name="McGinley-Smith S."/>
            <person name="Mohammad A.W."/>
            <person name="Gnirke A."/>
            <person name="Yurkov A.M."/>
            <person name="Nowrousian M."/>
            <person name="Sun S."/>
            <person name="Cuomo C.A."/>
            <person name="Heitman J."/>
        </authorList>
    </citation>
    <scope>NUCLEOTIDE SEQUENCE</scope>
    <source>
        <strain evidence="2">CBS 12478</strain>
    </source>
</reference>
<dbReference type="RefSeq" id="XP_031858711.1">
    <property type="nucleotide sequence ID" value="XM_032006930.1"/>
</dbReference>
<feature type="region of interest" description="Disordered" evidence="1">
    <location>
        <begin position="205"/>
        <end position="225"/>
    </location>
</feature>